<dbReference type="Pfam" id="PF13602">
    <property type="entry name" value="ADH_zinc_N_2"/>
    <property type="match status" value="1"/>
</dbReference>
<keyword evidence="2" id="KW-1185">Reference proteome</keyword>
<dbReference type="EMBL" id="JBIQWK010000003">
    <property type="protein sequence ID" value="MFI0572230.1"/>
    <property type="molecule type" value="Genomic_DNA"/>
</dbReference>
<name>A0ABW7RY41_STRTE</name>
<gene>
    <name evidence="1" type="ORF">ACH3YB_11375</name>
</gene>
<comment type="caution">
    <text evidence="1">The sequence shown here is derived from an EMBL/GenBank/DDBJ whole genome shotgun (WGS) entry which is preliminary data.</text>
</comment>
<dbReference type="Gene3D" id="3.90.180.10">
    <property type="entry name" value="Medium-chain alcohol dehydrogenases, catalytic domain"/>
    <property type="match status" value="1"/>
</dbReference>
<accession>A0ABW7RY41</accession>
<dbReference type="Proteomes" id="UP001610810">
    <property type="component" value="Unassembled WGS sequence"/>
</dbReference>
<evidence type="ECO:0000313" key="1">
    <source>
        <dbReference type="EMBL" id="MFI0572230.1"/>
    </source>
</evidence>
<evidence type="ECO:0000313" key="2">
    <source>
        <dbReference type="Proteomes" id="UP001610810"/>
    </source>
</evidence>
<proteinExistence type="predicted"/>
<sequence length="31" mass="3350">MIADSYPLREAATAHREIMAGHTTGKIVLVP</sequence>
<reference evidence="1 2" key="1">
    <citation type="submission" date="2024-10" db="EMBL/GenBank/DDBJ databases">
        <authorList>
            <person name="Wannawong T."/>
            <person name="Kuncharoen N."/>
            <person name="Mhuantong W."/>
        </authorList>
    </citation>
    <scope>NUCLEOTIDE SEQUENCE [LARGE SCALE GENOMIC DNA]</scope>
    <source>
        <strain evidence="1 2">CALK1-4</strain>
    </source>
</reference>
<organism evidence="1 2">
    <name type="scientific">Streptomyces tendae</name>
    <dbReference type="NCBI Taxonomy" id="1932"/>
    <lineage>
        <taxon>Bacteria</taxon>
        <taxon>Bacillati</taxon>
        <taxon>Actinomycetota</taxon>
        <taxon>Actinomycetes</taxon>
        <taxon>Kitasatosporales</taxon>
        <taxon>Streptomycetaceae</taxon>
        <taxon>Streptomyces</taxon>
    </lineage>
</organism>
<protein>
    <submittedName>
        <fullName evidence="1">Zinc-binding dehydrogenase</fullName>
    </submittedName>
</protein>
<dbReference type="RefSeq" id="WP_374105303.1">
    <property type="nucleotide sequence ID" value="NZ_JBIAYI010000001.1"/>
</dbReference>